<protein>
    <submittedName>
        <fullName evidence="1">Uncharacterized protein</fullName>
    </submittedName>
</protein>
<dbReference type="EMBL" id="HF935369">
    <property type="protein sequence ID" value="CCX07733.1"/>
    <property type="molecule type" value="Genomic_DNA"/>
</dbReference>
<accession>U4L0L1</accession>
<dbReference type="AlphaFoldDB" id="U4L0L1"/>
<sequence length="37" mass="4304">MSLSPRHSSQPAVRPPLCYPNCMQHLGLDIEWRPWLS</sequence>
<gene>
    <name evidence="1" type="ORF">PCON_07322</name>
</gene>
<proteinExistence type="predicted"/>
<name>U4L0L1_PYROM</name>
<keyword evidence="2" id="KW-1185">Reference proteome</keyword>
<evidence type="ECO:0000313" key="1">
    <source>
        <dbReference type="EMBL" id="CCX07733.1"/>
    </source>
</evidence>
<reference evidence="1 2" key="1">
    <citation type="journal article" date="2013" name="PLoS Genet.">
        <title>The genome and development-dependent transcriptomes of Pyronema confluens: a window into fungal evolution.</title>
        <authorList>
            <person name="Traeger S."/>
            <person name="Altegoer F."/>
            <person name="Freitag M."/>
            <person name="Gabaldon T."/>
            <person name="Kempken F."/>
            <person name="Kumar A."/>
            <person name="Marcet-Houben M."/>
            <person name="Poggeler S."/>
            <person name="Stajich J.E."/>
            <person name="Nowrousian M."/>
        </authorList>
    </citation>
    <scope>NUCLEOTIDE SEQUENCE [LARGE SCALE GENOMIC DNA]</scope>
    <source>
        <strain evidence="2">CBS 100304</strain>
        <tissue evidence="1">Vegetative mycelium</tissue>
    </source>
</reference>
<organism evidence="1 2">
    <name type="scientific">Pyronema omphalodes (strain CBS 100304)</name>
    <name type="common">Pyronema confluens</name>
    <dbReference type="NCBI Taxonomy" id="1076935"/>
    <lineage>
        <taxon>Eukaryota</taxon>
        <taxon>Fungi</taxon>
        <taxon>Dikarya</taxon>
        <taxon>Ascomycota</taxon>
        <taxon>Pezizomycotina</taxon>
        <taxon>Pezizomycetes</taxon>
        <taxon>Pezizales</taxon>
        <taxon>Pyronemataceae</taxon>
        <taxon>Pyronema</taxon>
    </lineage>
</organism>
<dbReference type="Proteomes" id="UP000018144">
    <property type="component" value="Unassembled WGS sequence"/>
</dbReference>
<evidence type="ECO:0000313" key="2">
    <source>
        <dbReference type="Proteomes" id="UP000018144"/>
    </source>
</evidence>